<name>A0A2N3IJ39_9BACT</name>
<dbReference type="RefSeq" id="WP_101357889.1">
    <property type="nucleotide sequence ID" value="NZ_NKXO01000007.1"/>
</dbReference>
<protein>
    <submittedName>
        <fullName evidence="1">Phage virion morphogenesis family</fullName>
    </submittedName>
</protein>
<dbReference type="Proteomes" id="UP000233387">
    <property type="component" value="Unassembled WGS sequence"/>
</dbReference>
<comment type="caution">
    <text evidence="1">The sequence shown here is derived from an EMBL/GenBank/DDBJ whole genome shotgun (WGS) entry which is preliminary data.</text>
</comment>
<evidence type="ECO:0000313" key="2">
    <source>
        <dbReference type="Proteomes" id="UP000233387"/>
    </source>
</evidence>
<dbReference type="InterPro" id="IPR006522">
    <property type="entry name" value="Phage_virion_morphogenesis"/>
</dbReference>
<organism evidence="1 2">
    <name type="scientific">Raineya orbicola</name>
    <dbReference type="NCBI Taxonomy" id="2016530"/>
    <lineage>
        <taxon>Bacteria</taxon>
        <taxon>Pseudomonadati</taxon>
        <taxon>Bacteroidota</taxon>
        <taxon>Cytophagia</taxon>
        <taxon>Cytophagales</taxon>
        <taxon>Raineyaceae</taxon>
        <taxon>Raineya</taxon>
    </lineage>
</organism>
<dbReference type="Pfam" id="PF05069">
    <property type="entry name" value="Phage_tail_S"/>
    <property type="match status" value="1"/>
</dbReference>
<evidence type="ECO:0000313" key="1">
    <source>
        <dbReference type="EMBL" id="PKQ70334.1"/>
    </source>
</evidence>
<sequence>MTTFLEAKSKLLQAFQDSLRVAGVETQKYLQAKIDAQTDTKGNPYKPRTYETRLQKGKKILKDRNNLYDSIEVLEINYAEMSVSVGINTPGIADYATIHNEGGEIVVTEKMKAFFWAKYYEAEVQT</sequence>
<reference evidence="1 2" key="1">
    <citation type="submission" date="2017-06" db="EMBL/GenBank/DDBJ databases">
        <title>Raineya orbicola gen. nov., sp. nov. a slightly thermophilic bacterium of the phylum Bacteroidetes and the description of Raineyaceae fam. nov.</title>
        <authorList>
            <person name="Albuquerque L."/>
            <person name="Polonia A.R.M."/>
            <person name="Barroso C."/>
            <person name="Froufe H.J.C."/>
            <person name="Lage O."/>
            <person name="Lobo-Da-Cunha A."/>
            <person name="Egas C."/>
            <person name="Da Costa M.S."/>
        </authorList>
    </citation>
    <scope>NUCLEOTIDE SEQUENCE [LARGE SCALE GENOMIC DNA]</scope>
    <source>
        <strain evidence="1 2">SPSPC-11</strain>
    </source>
</reference>
<dbReference type="EMBL" id="NKXO01000007">
    <property type="protein sequence ID" value="PKQ70334.1"/>
    <property type="molecule type" value="Genomic_DNA"/>
</dbReference>
<accession>A0A2N3IJ39</accession>
<proteinExistence type="predicted"/>
<dbReference type="AlphaFoldDB" id="A0A2N3IJ39"/>
<keyword evidence="2" id="KW-1185">Reference proteome</keyword>
<dbReference type="OrthoDB" id="964176at2"/>
<gene>
    <name evidence="1" type="ORF">Rain11_0562</name>
</gene>